<evidence type="ECO:0000256" key="1">
    <source>
        <dbReference type="SAM" id="MobiDB-lite"/>
    </source>
</evidence>
<keyword evidence="3" id="KW-1185">Reference proteome</keyword>
<dbReference type="RefSeq" id="WP_231145773.1">
    <property type="nucleotide sequence ID" value="NZ_CP088102.1"/>
</dbReference>
<sequence length="84" mass="8664">MKRLDHLAATPLSESYDMDAGAADIAATTPEAGATPDETRNGGDNSPAAVLQRAFENALTSLAIPVLSDSQSDMDDALSELDDG</sequence>
<accession>A0ABY3R313</accession>
<reference evidence="2" key="1">
    <citation type="submission" date="2021-11" db="EMBL/GenBank/DDBJ databases">
        <title>Australian commercial rhizobial inoculants.</title>
        <authorList>
            <person name="Kohlmeier M.G."/>
            <person name="O'Hara G.W."/>
            <person name="Colombi E."/>
            <person name="Ramsay J.P."/>
            <person name="Terpolilli J."/>
        </authorList>
    </citation>
    <scope>NUCLEOTIDE SEQUENCE</scope>
    <source>
        <strain evidence="2">CC829</strain>
        <plasmid evidence="2">pCC829_2</plasmid>
    </source>
</reference>
<proteinExistence type="predicted"/>
<geneLocation type="plasmid" evidence="2 3">
    <name>pCC829_2</name>
</geneLocation>
<evidence type="ECO:0000313" key="2">
    <source>
        <dbReference type="EMBL" id="UFW91936.1"/>
    </source>
</evidence>
<gene>
    <name evidence="2" type="ORF">BjapCC829_48900</name>
</gene>
<evidence type="ECO:0000313" key="3">
    <source>
        <dbReference type="Proteomes" id="UP001430990"/>
    </source>
</evidence>
<organism evidence="2 3">
    <name type="scientific">Bradyrhizobium barranii</name>
    <dbReference type="NCBI Taxonomy" id="2992140"/>
    <lineage>
        <taxon>Bacteria</taxon>
        <taxon>Pseudomonadati</taxon>
        <taxon>Pseudomonadota</taxon>
        <taxon>Alphaproteobacteria</taxon>
        <taxon>Hyphomicrobiales</taxon>
        <taxon>Nitrobacteraceae</taxon>
        <taxon>Bradyrhizobium</taxon>
    </lineage>
</organism>
<dbReference type="Proteomes" id="UP001430990">
    <property type="component" value="Plasmid pCC829_2"/>
</dbReference>
<name>A0ABY3R313_9BRAD</name>
<dbReference type="EMBL" id="CP088102">
    <property type="protein sequence ID" value="UFW91936.1"/>
    <property type="molecule type" value="Genomic_DNA"/>
</dbReference>
<feature type="region of interest" description="Disordered" evidence="1">
    <location>
        <begin position="1"/>
        <end position="47"/>
    </location>
</feature>
<keyword evidence="2" id="KW-0614">Plasmid</keyword>
<protein>
    <submittedName>
        <fullName evidence="2">Uncharacterized protein</fullName>
    </submittedName>
</protein>